<feature type="transmembrane region" description="Helical" evidence="1">
    <location>
        <begin position="136"/>
        <end position="157"/>
    </location>
</feature>
<organism evidence="2 3">
    <name type="scientific">Sporosarcina soli</name>
    <dbReference type="NCBI Taxonomy" id="334736"/>
    <lineage>
        <taxon>Bacteria</taxon>
        <taxon>Bacillati</taxon>
        <taxon>Bacillota</taxon>
        <taxon>Bacilli</taxon>
        <taxon>Bacillales</taxon>
        <taxon>Caryophanaceae</taxon>
        <taxon>Sporosarcina</taxon>
    </lineage>
</organism>
<keyword evidence="1" id="KW-0472">Membrane</keyword>
<keyword evidence="3" id="KW-1185">Reference proteome</keyword>
<gene>
    <name evidence="2" type="ORF">ACFPRA_03125</name>
</gene>
<dbReference type="Proteomes" id="UP001596109">
    <property type="component" value="Unassembled WGS sequence"/>
</dbReference>
<feature type="transmembrane region" description="Helical" evidence="1">
    <location>
        <begin position="203"/>
        <end position="226"/>
    </location>
</feature>
<feature type="transmembrane region" description="Helical" evidence="1">
    <location>
        <begin position="163"/>
        <end position="183"/>
    </location>
</feature>
<proteinExistence type="predicted"/>
<keyword evidence="1" id="KW-0812">Transmembrane</keyword>
<sequence length="291" mass="33170">MNSAFHRFVDNIVQQTDAPLDEKEDLYEELLVHLELSYAALLREGYSEQEAECKAMASFGDEKQIGSQIQQAMFPYRKQMLLALVIASLLFSFAVYISQLVVEGDALITWLLLSVSVSVCLLVFSLQPISFLNRRAWINSLLLIHLFIYLLGVGFASSVDAAIAAPLTFLAWGILLLTIALVYRTTIFDYRTRKQKLKKQVMILHALNITWGIFITSATLFFLWAFLAFSTGEFNPRILLFLLPLLIWIIAYIVQIILLSKEKKKSAYMVALLPFIVVLALLFWWFGGIIR</sequence>
<dbReference type="NCBIfam" id="NF038403">
    <property type="entry name" value="perm_prefix_1"/>
    <property type="match status" value="1"/>
</dbReference>
<evidence type="ECO:0000313" key="2">
    <source>
        <dbReference type="EMBL" id="MFC5587899.1"/>
    </source>
</evidence>
<feature type="transmembrane region" description="Helical" evidence="1">
    <location>
        <begin position="80"/>
        <end position="101"/>
    </location>
</feature>
<dbReference type="RefSeq" id="WP_381430639.1">
    <property type="nucleotide sequence ID" value="NZ_JBHSNO010000002.1"/>
</dbReference>
<evidence type="ECO:0000256" key="1">
    <source>
        <dbReference type="SAM" id="Phobius"/>
    </source>
</evidence>
<protein>
    <submittedName>
        <fullName evidence="2">Permease prefix domain 1-containing protein</fullName>
    </submittedName>
</protein>
<accession>A0ABW0TF07</accession>
<dbReference type="EMBL" id="JBHSNO010000002">
    <property type="protein sequence ID" value="MFC5587899.1"/>
    <property type="molecule type" value="Genomic_DNA"/>
</dbReference>
<evidence type="ECO:0000313" key="3">
    <source>
        <dbReference type="Proteomes" id="UP001596109"/>
    </source>
</evidence>
<reference evidence="3" key="1">
    <citation type="journal article" date="2019" name="Int. J. Syst. Evol. Microbiol.">
        <title>The Global Catalogue of Microorganisms (GCM) 10K type strain sequencing project: providing services to taxonomists for standard genome sequencing and annotation.</title>
        <authorList>
            <consortium name="The Broad Institute Genomics Platform"/>
            <consortium name="The Broad Institute Genome Sequencing Center for Infectious Disease"/>
            <person name="Wu L."/>
            <person name="Ma J."/>
        </authorList>
    </citation>
    <scope>NUCLEOTIDE SEQUENCE [LARGE SCALE GENOMIC DNA]</scope>
    <source>
        <strain evidence="3">CGMCC 4.1434</strain>
    </source>
</reference>
<dbReference type="InterPro" id="IPR047928">
    <property type="entry name" value="Perm_prefix_1"/>
</dbReference>
<feature type="transmembrane region" description="Helical" evidence="1">
    <location>
        <begin position="238"/>
        <end position="259"/>
    </location>
</feature>
<feature type="transmembrane region" description="Helical" evidence="1">
    <location>
        <begin position="107"/>
        <end position="124"/>
    </location>
</feature>
<name>A0ABW0TF07_9BACL</name>
<keyword evidence="1" id="KW-1133">Transmembrane helix</keyword>
<feature type="transmembrane region" description="Helical" evidence="1">
    <location>
        <begin position="266"/>
        <end position="286"/>
    </location>
</feature>
<comment type="caution">
    <text evidence="2">The sequence shown here is derived from an EMBL/GenBank/DDBJ whole genome shotgun (WGS) entry which is preliminary data.</text>
</comment>